<reference evidence="1 2" key="1">
    <citation type="submission" date="2018-08" db="EMBL/GenBank/DDBJ databases">
        <title>Genomic Encyclopedia of Archaeal and Bacterial Type Strains, Phase II (KMG-II): from individual species to whole genera.</title>
        <authorList>
            <person name="Goeker M."/>
        </authorList>
    </citation>
    <scope>NUCLEOTIDE SEQUENCE [LARGE SCALE GENOMIC DNA]</scope>
    <source>
        <strain evidence="1 2">DSM 17099</strain>
    </source>
</reference>
<comment type="caution">
    <text evidence="1">The sequence shown here is derived from an EMBL/GenBank/DDBJ whole genome shotgun (WGS) entry which is preliminary data.</text>
</comment>
<name>A0A3D9XI92_PARVE</name>
<dbReference type="InterPro" id="IPR009003">
    <property type="entry name" value="Peptidase_S1_PA"/>
</dbReference>
<dbReference type="AlphaFoldDB" id="A0A3D9XI92"/>
<evidence type="ECO:0000313" key="1">
    <source>
        <dbReference type="EMBL" id="REF67902.1"/>
    </source>
</evidence>
<accession>A0A3D9XI92</accession>
<evidence type="ECO:0000313" key="2">
    <source>
        <dbReference type="Proteomes" id="UP000256941"/>
    </source>
</evidence>
<dbReference type="EMBL" id="QTUJ01000004">
    <property type="protein sequence ID" value="REF67902.1"/>
    <property type="molecule type" value="Genomic_DNA"/>
</dbReference>
<sequence length="254" mass="27326">MYHPLTRKHLYSATRVSVYFDEYGNEKSASGTAFFLRTSAGKLYLVSNRHVFDASYSDPRKKNWALRKVVAAGYCDGNLLPFDFSFSPPQILFPKNEKEDVAVVDLSNVRIDGALPGSVVPIEESYLAADADFSEVDISDIVAFPVYHGASNQPVMRTGWVASDPSQNFIGHGLSGDARRIAIEGFSWGGYSGSPVFTLDRGLQSGAGITYGGGFRGSKMIGVNAGHIKVADGSGAHAGLSYLIKSSVLIELLS</sequence>
<dbReference type="Proteomes" id="UP000256941">
    <property type="component" value="Unassembled WGS sequence"/>
</dbReference>
<evidence type="ECO:0008006" key="3">
    <source>
        <dbReference type="Google" id="ProtNLM"/>
    </source>
</evidence>
<proteinExistence type="predicted"/>
<gene>
    <name evidence="1" type="ORF">BDD41_4934</name>
</gene>
<protein>
    <recommendedName>
        <fullName evidence="3">Trypsin-like peptidase</fullName>
    </recommendedName>
</protein>
<dbReference type="SUPFAM" id="SSF50494">
    <property type="entry name" value="Trypsin-like serine proteases"/>
    <property type="match status" value="1"/>
</dbReference>
<organism evidence="1 2">
    <name type="scientific">Paracoccus versutus</name>
    <name type="common">Thiobacillus versutus</name>
    <dbReference type="NCBI Taxonomy" id="34007"/>
    <lineage>
        <taxon>Bacteria</taxon>
        <taxon>Pseudomonadati</taxon>
        <taxon>Pseudomonadota</taxon>
        <taxon>Alphaproteobacteria</taxon>
        <taxon>Rhodobacterales</taxon>
        <taxon>Paracoccaceae</taxon>
        <taxon>Paracoccus</taxon>
    </lineage>
</organism>